<organism evidence="5 6">
    <name type="scientific">Massilia yuzhufengensis</name>
    <dbReference type="NCBI Taxonomy" id="1164594"/>
    <lineage>
        <taxon>Bacteria</taxon>
        <taxon>Pseudomonadati</taxon>
        <taxon>Pseudomonadota</taxon>
        <taxon>Betaproteobacteria</taxon>
        <taxon>Burkholderiales</taxon>
        <taxon>Oxalobacteraceae</taxon>
        <taxon>Telluria group</taxon>
        <taxon>Massilia</taxon>
    </lineage>
</organism>
<protein>
    <submittedName>
        <fullName evidence="5">Short-chain dehydrogenase</fullName>
    </submittedName>
</protein>
<evidence type="ECO:0000259" key="4">
    <source>
        <dbReference type="SMART" id="SM00822"/>
    </source>
</evidence>
<reference evidence="6" key="1">
    <citation type="submission" date="2016-10" db="EMBL/GenBank/DDBJ databases">
        <authorList>
            <person name="Varghese N."/>
            <person name="Submissions S."/>
        </authorList>
    </citation>
    <scope>NUCLEOTIDE SEQUENCE [LARGE SCALE GENOMIC DNA]</scope>
    <source>
        <strain evidence="6">CGMCC 1.12041</strain>
    </source>
</reference>
<evidence type="ECO:0000313" key="6">
    <source>
        <dbReference type="Proteomes" id="UP000198639"/>
    </source>
</evidence>
<dbReference type="AlphaFoldDB" id="A0A1I1QZ20"/>
<name>A0A1I1QZ20_9BURK</name>
<proteinExistence type="inferred from homology"/>
<dbReference type="PANTHER" id="PTHR44196:SF1">
    <property type="entry name" value="DEHYDROGENASE_REDUCTASE SDR FAMILY MEMBER 7B"/>
    <property type="match status" value="1"/>
</dbReference>
<evidence type="ECO:0000256" key="3">
    <source>
        <dbReference type="RuleBase" id="RU000363"/>
    </source>
</evidence>
<evidence type="ECO:0000313" key="5">
    <source>
        <dbReference type="EMBL" id="SFD27285.1"/>
    </source>
</evidence>
<evidence type="ECO:0000256" key="1">
    <source>
        <dbReference type="ARBA" id="ARBA00006484"/>
    </source>
</evidence>
<dbReference type="InterPro" id="IPR020904">
    <property type="entry name" value="Sc_DH/Rdtase_CS"/>
</dbReference>
<dbReference type="PRINTS" id="PR00080">
    <property type="entry name" value="SDRFAMILY"/>
</dbReference>
<dbReference type="GO" id="GO:0016020">
    <property type="term" value="C:membrane"/>
    <property type="evidence" value="ECO:0007669"/>
    <property type="project" value="TreeGrafter"/>
</dbReference>
<dbReference type="GO" id="GO:0016491">
    <property type="term" value="F:oxidoreductase activity"/>
    <property type="evidence" value="ECO:0007669"/>
    <property type="project" value="UniProtKB-KW"/>
</dbReference>
<comment type="similarity">
    <text evidence="1 3">Belongs to the short-chain dehydrogenases/reductases (SDR) family.</text>
</comment>
<sequence>MAAHPAPRRYRAVLTGAGGGIGAAIARALAPHADLLVLVGRQRAPLEALAAQLGQCPVLIVCGDLCEAATLDAVAAAARTAGGINLLVNNAGTSGFHAFESQSPEAIRKLVDTNLLAPMLLTRTLLPLLGQARTAQVVNIGSVFGSLGFPGFAAYGAAKAGLAGFSQALRRELSDSAIAVRHFSPRATRTPINSAAVDAMNRELGTAEDSPEAVAGAFIRFLDGSAGQRTLGAKERFFVLLNKLLPGLPDNAIRKQLPQIRKHLPR</sequence>
<dbReference type="SMART" id="SM00822">
    <property type="entry name" value="PKS_KR"/>
    <property type="match status" value="1"/>
</dbReference>
<dbReference type="InterPro" id="IPR036291">
    <property type="entry name" value="NAD(P)-bd_dom_sf"/>
</dbReference>
<dbReference type="InterPro" id="IPR057326">
    <property type="entry name" value="KR_dom"/>
</dbReference>
<keyword evidence="2" id="KW-0560">Oxidoreductase</keyword>
<dbReference type="OrthoDB" id="9790266at2"/>
<dbReference type="EMBL" id="FOLD01000020">
    <property type="protein sequence ID" value="SFD27285.1"/>
    <property type="molecule type" value="Genomic_DNA"/>
</dbReference>
<dbReference type="Gene3D" id="3.40.50.720">
    <property type="entry name" value="NAD(P)-binding Rossmann-like Domain"/>
    <property type="match status" value="1"/>
</dbReference>
<dbReference type="STRING" id="1164594.SAMN05216204_12097"/>
<dbReference type="PANTHER" id="PTHR44196">
    <property type="entry name" value="DEHYDROGENASE/REDUCTASE SDR FAMILY MEMBER 7B"/>
    <property type="match status" value="1"/>
</dbReference>
<dbReference type="NCBIfam" id="NF006565">
    <property type="entry name" value="PRK09072.1"/>
    <property type="match status" value="1"/>
</dbReference>
<accession>A0A1I1QZ20</accession>
<keyword evidence="6" id="KW-1185">Reference proteome</keyword>
<feature type="domain" description="Ketoreductase" evidence="4">
    <location>
        <begin position="12"/>
        <end position="186"/>
    </location>
</feature>
<dbReference type="InterPro" id="IPR002347">
    <property type="entry name" value="SDR_fam"/>
</dbReference>
<dbReference type="SUPFAM" id="SSF51735">
    <property type="entry name" value="NAD(P)-binding Rossmann-fold domains"/>
    <property type="match status" value="1"/>
</dbReference>
<dbReference type="RefSeq" id="WP_091875664.1">
    <property type="nucleotide sequence ID" value="NZ_FOLD01000020.1"/>
</dbReference>
<evidence type="ECO:0000256" key="2">
    <source>
        <dbReference type="ARBA" id="ARBA00023002"/>
    </source>
</evidence>
<dbReference type="PRINTS" id="PR00081">
    <property type="entry name" value="GDHRDH"/>
</dbReference>
<dbReference type="CDD" id="cd05233">
    <property type="entry name" value="SDR_c"/>
    <property type="match status" value="1"/>
</dbReference>
<dbReference type="Pfam" id="PF00106">
    <property type="entry name" value="adh_short"/>
    <property type="match status" value="1"/>
</dbReference>
<gene>
    <name evidence="5" type="ORF">SAMN05216204_12097</name>
</gene>
<dbReference type="Proteomes" id="UP000198639">
    <property type="component" value="Unassembled WGS sequence"/>
</dbReference>
<dbReference type="PROSITE" id="PS00061">
    <property type="entry name" value="ADH_SHORT"/>
    <property type="match status" value="1"/>
</dbReference>